<dbReference type="GO" id="GO:0016887">
    <property type="term" value="F:ATP hydrolysis activity"/>
    <property type="evidence" value="ECO:0007669"/>
    <property type="project" value="InterPro"/>
</dbReference>
<dbReference type="OrthoDB" id="9808272at2"/>
<comment type="similarity">
    <text evidence="1">Belongs to the GSP E family.</text>
</comment>
<protein>
    <submittedName>
        <fullName evidence="3">Twitching motility protein PilT</fullName>
    </submittedName>
</protein>
<feature type="domain" description="Bacterial type II secretion system protein E" evidence="2">
    <location>
        <begin position="258"/>
        <end position="272"/>
    </location>
</feature>
<gene>
    <name evidence="3" type="ORF">SAMN04488559_10675</name>
</gene>
<organism evidence="3 4">
    <name type="scientific">Isobaculum melis</name>
    <dbReference type="NCBI Taxonomy" id="142588"/>
    <lineage>
        <taxon>Bacteria</taxon>
        <taxon>Bacillati</taxon>
        <taxon>Bacillota</taxon>
        <taxon>Bacilli</taxon>
        <taxon>Lactobacillales</taxon>
        <taxon>Carnobacteriaceae</taxon>
        <taxon>Isobaculum</taxon>
    </lineage>
</organism>
<dbReference type="InterPro" id="IPR003593">
    <property type="entry name" value="AAA+_ATPase"/>
</dbReference>
<evidence type="ECO:0000313" key="4">
    <source>
        <dbReference type="Proteomes" id="UP000198948"/>
    </source>
</evidence>
<dbReference type="STRING" id="142588.SAMN04488559_10675"/>
<dbReference type="SMART" id="SM00382">
    <property type="entry name" value="AAA"/>
    <property type="match status" value="1"/>
</dbReference>
<proteinExistence type="inferred from homology"/>
<dbReference type="CDD" id="cd01131">
    <property type="entry name" value="PilT"/>
    <property type="match status" value="1"/>
</dbReference>
<reference evidence="3 4" key="1">
    <citation type="submission" date="2016-10" db="EMBL/GenBank/DDBJ databases">
        <authorList>
            <person name="de Groot N.N."/>
        </authorList>
    </citation>
    <scope>NUCLEOTIDE SEQUENCE [LARGE SCALE GENOMIC DNA]</scope>
    <source>
        <strain evidence="3 4">DSM 13760</strain>
    </source>
</reference>
<dbReference type="EMBL" id="FOHA01000006">
    <property type="protein sequence ID" value="SER79454.1"/>
    <property type="molecule type" value="Genomic_DNA"/>
</dbReference>
<dbReference type="Pfam" id="PF00437">
    <property type="entry name" value="T2SSE"/>
    <property type="match status" value="1"/>
</dbReference>
<evidence type="ECO:0000313" key="3">
    <source>
        <dbReference type="EMBL" id="SER79454.1"/>
    </source>
</evidence>
<dbReference type="AlphaFoldDB" id="A0A1H9S3D5"/>
<dbReference type="Gene3D" id="3.30.450.90">
    <property type="match status" value="1"/>
</dbReference>
<keyword evidence="4" id="KW-1185">Reference proteome</keyword>
<dbReference type="Proteomes" id="UP000198948">
    <property type="component" value="Unassembled WGS sequence"/>
</dbReference>
<dbReference type="InterPro" id="IPR001482">
    <property type="entry name" value="T2SS/T4SS_dom"/>
</dbReference>
<name>A0A1H9S3D5_9LACT</name>
<accession>A0A1H9S3D5</accession>
<sequence>MYQNDAYYKGEDYLDTDFKERSNYRDTTYESTTPSSYEPYESREMTAQSTYQKYAGSPTIVSPKATLDEWLNLTVTKNVSDLHLVEGVEPIFRLNGELLPIEGSSVLYSETITKMGEAICDQEQWEEFSEKGEVDLAYELKGVARFRVNIFKQMGTTAIAFRRIPIDIPSLASLGVPEVLQSLIHKSQGLFLVTGPTGSGKSTTLAAMLDYLNDTKKTHILTLEDPIEYVHHHKKSIISQREIGRDTDSFGNALRAALRQDPDVILVGEMRDFETISIALTAAETGHLVLGTLHTSSAPATIERVVDVFPAIQQAQIRSQLAGALLGILSQRLLPTRDGKGRVAATEMLVNTKGIANIIRSGKTHQISNMLQMGKNEGMHTMGATITKLIRSGRVDSDIASSFEEEGSDF</sequence>
<evidence type="ECO:0000256" key="1">
    <source>
        <dbReference type="ARBA" id="ARBA00006611"/>
    </source>
</evidence>
<dbReference type="InterPro" id="IPR027417">
    <property type="entry name" value="P-loop_NTPase"/>
</dbReference>
<dbReference type="InterPro" id="IPR050921">
    <property type="entry name" value="T4SS_GSP_E_ATPase"/>
</dbReference>
<dbReference type="GO" id="GO:0005524">
    <property type="term" value="F:ATP binding"/>
    <property type="evidence" value="ECO:0007669"/>
    <property type="project" value="InterPro"/>
</dbReference>
<dbReference type="InterPro" id="IPR006321">
    <property type="entry name" value="PilT/PilU"/>
</dbReference>
<dbReference type="PANTHER" id="PTHR30486">
    <property type="entry name" value="TWITCHING MOTILITY PROTEIN PILT"/>
    <property type="match status" value="1"/>
</dbReference>
<evidence type="ECO:0000259" key="2">
    <source>
        <dbReference type="PROSITE" id="PS00662"/>
    </source>
</evidence>
<dbReference type="SUPFAM" id="SSF52540">
    <property type="entry name" value="P-loop containing nucleoside triphosphate hydrolases"/>
    <property type="match status" value="1"/>
</dbReference>
<dbReference type="NCBIfam" id="TIGR01420">
    <property type="entry name" value="pilT_fam"/>
    <property type="match status" value="1"/>
</dbReference>
<dbReference type="RefSeq" id="WP_092651548.1">
    <property type="nucleotide sequence ID" value="NZ_FOHA01000006.1"/>
</dbReference>
<dbReference type="Gene3D" id="3.40.50.300">
    <property type="entry name" value="P-loop containing nucleotide triphosphate hydrolases"/>
    <property type="match status" value="1"/>
</dbReference>
<dbReference type="PROSITE" id="PS00662">
    <property type="entry name" value="T2SP_E"/>
    <property type="match status" value="1"/>
</dbReference>